<keyword evidence="3" id="KW-1185">Reference proteome</keyword>
<sequence length="496" mass="55407">MGRKRTFLSVVLTMAIVMTNPIYCLAEENEAINTTTQEESVVEMTQETEPISINEEENFELNEENIDAEETLKVEDNKAETEELVEDVSDAEEIIETEEELEEAEINQSNYLYTTVSGTLGKPGDYSLLPLELTKGDYLQAKMVPPNEASVDYDLRLYDENFNLLAVSDYATVMLSGDTTIDESIGYVLQADMQVYVCVISTGNGSTSAPFSLDIAVTRNSKDMYEVDETAVKAATIEFVNYSGGSITRNINSPIDSDWYVFNVEDSPAYDKMRIDLTNNSPNGCKLEIYQNVLGNSSYYGMIKIGEGSGGELKLPAGQYYARIVGNNPMNSFDATNIGSYTLSIEPVGRVDEISITYIDGAGREFMSNYFPEGNYYKIAYYDSSYMSVSGQAFYIDEQGKRHPSPNARLHGLVTNQSLLELGRNGMAYSNGGGITDNMGRYQIYIPVIKGVGLRKYVSSRLTYFYDFMDIMVDSRDNLDIKAVDHFYLLSYSLNN</sequence>
<gene>
    <name evidence="2" type="ORF">CSX00_12510</name>
</gene>
<evidence type="ECO:0000256" key="1">
    <source>
        <dbReference type="SAM" id="SignalP"/>
    </source>
</evidence>
<dbReference type="AlphaFoldDB" id="A0A2G3E7I8"/>
<reference evidence="2" key="1">
    <citation type="submission" date="2017-10" db="EMBL/GenBank/DDBJ databases">
        <title>Resolving the taxonomy of Roseburia spp., Eubacterium rectale and Agathobacter spp. through phylogenomic analysis.</title>
        <authorList>
            <person name="Sheridan P.O."/>
            <person name="Walker A.W."/>
            <person name="Duncan S.H."/>
            <person name="Scott K.P."/>
            <person name="Toole P.W.O."/>
            <person name="Luis P."/>
            <person name="Flint H.J."/>
        </authorList>
    </citation>
    <scope>NUCLEOTIDE SEQUENCE [LARGE SCALE GENOMIC DNA]</scope>
    <source>
        <strain evidence="2">JK10</strain>
    </source>
</reference>
<dbReference type="EMBL" id="PDYH01000058">
    <property type="protein sequence ID" value="PHU39140.1"/>
    <property type="molecule type" value="Genomic_DNA"/>
</dbReference>
<dbReference type="Proteomes" id="UP000224317">
    <property type="component" value="Unassembled WGS sequence"/>
</dbReference>
<feature type="signal peptide" evidence="1">
    <location>
        <begin position="1"/>
        <end position="26"/>
    </location>
</feature>
<keyword evidence="1" id="KW-0732">Signal</keyword>
<protein>
    <submittedName>
        <fullName evidence="2">Uncharacterized protein</fullName>
    </submittedName>
</protein>
<accession>A0A2G3E7I8</accession>
<dbReference type="RefSeq" id="WP_099413908.1">
    <property type="nucleotide sequence ID" value="NZ_PDYH01000058.1"/>
</dbReference>
<evidence type="ECO:0000313" key="3">
    <source>
        <dbReference type="Proteomes" id="UP000224317"/>
    </source>
</evidence>
<comment type="caution">
    <text evidence="2">The sequence shown here is derived from an EMBL/GenBank/DDBJ whole genome shotgun (WGS) entry which is preliminary data.</text>
</comment>
<evidence type="ECO:0000313" key="2">
    <source>
        <dbReference type="EMBL" id="PHU39140.1"/>
    </source>
</evidence>
<name>A0A2G3E7I8_9FIRM</name>
<dbReference type="Gene3D" id="2.60.120.380">
    <property type="match status" value="2"/>
</dbReference>
<organism evidence="2 3">
    <name type="scientific">Pseudobutyrivibrio ruminis</name>
    <dbReference type="NCBI Taxonomy" id="46206"/>
    <lineage>
        <taxon>Bacteria</taxon>
        <taxon>Bacillati</taxon>
        <taxon>Bacillota</taxon>
        <taxon>Clostridia</taxon>
        <taxon>Lachnospirales</taxon>
        <taxon>Lachnospiraceae</taxon>
        <taxon>Pseudobutyrivibrio</taxon>
    </lineage>
</organism>
<proteinExistence type="predicted"/>
<feature type="chain" id="PRO_5013875165" evidence="1">
    <location>
        <begin position="27"/>
        <end position="496"/>
    </location>
</feature>